<gene>
    <name evidence="1" type="ORF">Mal48_15550</name>
</gene>
<dbReference type="EMBL" id="CP036267">
    <property type="protein sequence ID" value="QDT32312.1"/>
    <property type="molecule type" value="Genomic_DNA"/>
</dbReference>
<protein>
    <submittedName>
        <fullName evidence="1">Uncharacterized protein</fullName>
    </submittedName>
</protein>
<keyword evidence="2" id="KW-1185">Reference proteome</keyword>
<dbReference type="AlphaFoldDB" id="A0A517QKZ3"/>
<name>A0A517QKZ3_9PLAN</name>
<dbReference type="Proteomes" id="UP000315724">
    <property type="component" value="Chromosome"/>
</dbReference>
<sequence>MIRGDLALAGIPFETEEVQLDFFSLRYSDVSRLASVGIPPMTAQELGWHSKLKLMLNFHIHLRLSGLSMVVDFVLSPD</sequence>
<reference evidence="1 2" key="1">
    <citation type="submission" date="2019-02" db="EMBL/GenBank/DDBJ databases">
        <title>Deep-cultivation of Planctomycetes and their phenomic and genomic characterization uncovers novel biology.</title>
        <authorList>
            <person name="Wiegand S."/>
            <person name="Jogler M."/>
            <person name="Boedeker C."/>
            <person name="Pinto D."/>
            <person name="Vollmers J."/>
            <person name="Rivas-Marin E."/>
            <person name="Kohn T."/>
            <person name="Peeters S.H."/>
            <person name="Heuer A."/>
            <person name="Rast P."/>
            <person name="Oberbeckmann S."/>
            <person name="Bunk B."/>
            <person name="Jeske O."/>
            <person name="Meyerdierks A."/>
            <person name="Storesund J.E."/>
            <person name="Kallscheuer N."/>
            <person name="Luecker S."/>
            <person name="Lage O.M."/>
            <person name="Pohl T."/>
            <person name="Merkel B.J."/>
            <person name="Hornburger P."/>
            <person name="Mueller R.-W."/>
            <person name="Bruemmer F."/>
            <person name="Labrenz M."/>
            <person name="Spormann A.M."/>
            <person name="Op den Camp H."/>
            <person name="Overmann J."/>
            <person name="Amann R."/>
            <person name="Jetten M.S.M."/>
            <person name="Mascher T."/>
            <person name="Medema M.H."/>
            <person name="Devos D.P."/>
            <person name="Kaster A.-K."/>
            <person name="Ovreas L."/>
            <person name="Rohde M."/>
            <person name="Galperin M.Y."/>
            <person name="Jogler C."/>
        </authorList>
    </citation>
    <scope>NUCLEOTIDE SEQUENCE [LARGE SCALE GENOMIC DNA]</scope>
    <source>
        <strain evidence="1 2">Mal48</strain>
    </source>
</reference>
<organism evidence="1 2">
    <name type="scientific">Thalassoglobus polymorphus</name>
    <dbReference type="NCBI Taxonomy" id="2527994"/>
    <lineage>
        <taxon>Bacteria</taxon>
        <taxon>Pseudomonadati</taxon>
        <taxon>Planctomycetota</taxon>
        <taxon>Planctomycetia</taxon>
        <taxon>Planctomycetales</taxon>
        <taxon>Planctomycetaceae</taxon>
        <taxon>Thalassoglobus</taxon>
    </lineage>
</organism>
<accession>A0A517QKZ3</accession>
<proteinExistence type="predicted"/>
<dbReference type="KEGG" id="tpol:Mal48_15550"/>
<evidence type="ECO:0000313" key="2">
    <source>
        <dbReference type="Proteomes" id="UP000315724"/>
    </source>
</evidence>
<evidence type="ECO:0000313" key="1">
    <source>
        <dbReference type="EMBL" id="QDT32312.1"/>
    </source>
</evidence>